<dbReference type="Pfam" id="PF26640">
    <property type="entry name" value="DUF8212"/>
    <property type="match status" value="1"/>
</dbReference>
<dbReference type="Proteomes" id="UP001305414">
    <property type="component" value="Unassembled WGS sequence"/>
</dbReference>
<protein>
    <recommendedName>
        <fullName evidence="5">Heterokaryon incompatibility domain-containing protein</fullName>
    </recommendedName>
</protein>
<dbReference type="EMBL" id="JAWHQM010000026">
    <property type="protein sequence ID" value="KAK5632731.1"/>
    <property type="molecule type" value="Genomic_DNA"/>
</dbReference>
<sequence>MRLINVHTLELEEFWGREPPLYAILSHTWGSEEVSFREWKDRESISHKAGYRKIRDVAQLTESFDIDYCWVDTNCIDKSSSAELSEAINSMFAWYSNALCCFVYLDDVASVDEEHSKKMRLKRRSGGYTFDALQDSRWFTRGWTLQELIAPACLVFLSKNWEIIGCLKKVSRGRDWPGVWLEHWFYMSTDQIQIIEEEIIDDISRITGIGRESLTIREDYEDQSIAVRMHWASKRKTTRVEDMAYCLLGLFKINMPLLYGEGSAAFQRLQEEIMKVSVDQSIFAWSSEPLGIEKDSGYISLMAPWPSAFTNKYIVRTKASPRAAVDSVYTLTNFGLSIQLPLLVDIRQQRYLAVLECADSRFLEPSANHVSKPERNTFYRLCIPLNKSEYDGTYSRVSPSKFPTAVRIENIPTTQRIHVPRLGRLVPSNVCSVSCETRVREGGRNYVFHMFTTPNQVISYVRPMAITNSCTFCPHCQRLIVERPTSGPDIAQICVVVAFQDRKPAGVWKRRFIFRVRIDFEKDRDSLSCDFTCCNPSFWNYVPGQILDKTRGRVELGLMAAQVRGPRGYRELPAFLGFDKADETQVERETTKMLVFEWDQESSSRIKIPGMDEEEAS</sequence>
<dbReference type="InterPro" id="IPR058525">
    <property type="entry name" value="DUF8212"/>
</dbReference>
<dbReference type="PANTHER" id="PTHR10622">
    <property type="entry name" value="HET DOMAIN-CONTAINING PROTEIN"/>
    <property type="match status" value="1"/>
</dbReference>
<evidence type="ECO:0000259" key="1">
    <source>
        <dbReference type="Pfam" id="PF06985"/>
    </source>
</evidence>
<evidence type="ECO:0000313" key="3">
    <source>
        <dbReference type="EMBL" id="KAK5632731.1"/>
    </source>
</evidence>
<name>A0AAN7UTY7_9PEZI</name>
<gene>
    <name evidence="3" type="ORF">RRF57_008445</name>
</gene>
<feature type="domain" description="DUF8212" evidence="2">
    <location>
        <begin position="265"/>
        <end position="292"/>
    </location>
</feature>
<evidence type="ECO:0000313" key="4">
    <source>
        <dbReference type="Proteomes" id="UP001305414"/>
    </source>
</evidence>
<dbReference type="Pfam" id="PF06985">
    <property type="entry name" value="HET"/>
    <property type="match status" value="1"/>
</dbReference>
<reference evidence="3 4" key="1">
    <citation type="submission" date="2023-10" db="EMBL/GenBank/DDBJ databases">
        <title>Draft genome sequence of Xylaria bambusicola isolate GMP-LS, the root and basal stem rot pathogen of sugarcane in Indonesia.</title>
        <authorList>
            <person name="Selvaraj P."/>
            <person name="Muralishankar V."/>
            <person name="Muruganantham S."/>
            <person name="Sp S."/>
            <person name="Haryani S."/>
            <person name="Lau K.J.X."/>
            <person name="Naqvi N.I."/>
        </authorList>
    </citation>
    <scope>NUCLEOTIDE SEQUENCE [LARGE SCALE GENOMIC DNA]</scope>
    <source>
        <strain evidence="3">GMP-LS</strain>
    </source>
</reference>
<evidence type="ECO:0008006" key="5">
    <source>
        <dbReference type="Google" id="ProtNLM"/>
    </source>
</evidence>
<dbReference type="InterPro" id="IPR010730">
    <property type="entry name" value="HET"/>
</dbReference>
<comment type="caution">
    <text evidence="3">The sequence shown here is derived from an EMBL/GenBank/DDBJ whole genome shotgun (WGS) entry which is preliminary data.</text>
</comment>
<evidence type="ECO:0000259" key="2">
    <source>
        <dbReference type="Pfam" id="PF26640"/>
    </source>
</evidence>
<feature type="domain" description="Heterokaryon incompatibility" evidence="1">
    <location>
        <begin position="22"/>
        <end position="147"/>
    </location>
</feature>
<accession>A0AAN7UTY7</accession>
<organism evidence="3 4">
    <name type="scientific">Xylaria bambusicola</name>
    <dbReference type="NCBI Taxonomy" id="326684"/>
    <lineage>
        <taxon>Eukaryota</taxon>
        <taxon>Fungi</taxon>
        <taxon>Dikarya</taxon>
        <taxon>Ascomycota</taxon>
        <taxon>Pezizomycotina</taxon>
        <taxon>Sordariomycetes</taxon>
        <taxon>Xylariomycetidae</taxon>
        <taxon>Xylariales</taxon>
        <taxon>Xylariaceae</taxon>
        <taxon>Xylaria</taxon>
    </lineage>
</organism>
<proteinExistence type="predicted"/>
<dbReference type="AlphaFoldDB" id="A0AAN7UTY7"/>
<dbReference type="PANTHER" id="PTHR10622:SF10">
    <property type="entry name" value="HET DOMAIN-CONTAINING PROTEIN"/>
    <property type="match status" value="1"/>
</dbReference>
<keyword evidence="4" id="KW-1185">Reference proteome</keyword>